<dbReference type="OrthoDB" id="8480699at2"/>
<dbReference type="EMBL" id="FQVW01000010">
    <property type="protein sequence ID" value="SHF95994.1"/>
    <property type="molecule type" value="Genomic_DNA"/>
</dbReference>
<keyword evidence="2" id="KW-1185">Reference proteome</keyword>
<dbReference type="AlphaFoldDB" id="A0A1M5FX83"/>
<protein>
    <submittedName>
        <fullName evidence="1">Uncharacterized protein</fullName>
    </submittedName>
</protein>
<name>A0A1M5FX83_9BACI</name>
<dbReference type="Proteomes" id="UP000183988">
    <property type="component" value="Unassembled WGS sequence"/>
</dbReference>
<organism evidence="1 2">
    <name type="scientific">Ornithinibacillus halophilus</name>
    <dbReference type="NCBI Taxonomy" id="930117"/>
    <lineage>
        <taxon>Bacteria</taxon>
        <taxon>Bacillati</taxon>
        <taxon>Bacillota</taxon>
        <taxon>Bacilli</taxon>
        <taxon>Bacillales</taxon>
        <taxon>Bacillaceae</taxon>
        <taxon>Ornithinibacillus</taxon>
    </lineage>
</organism>
<evidence type="ECO:0000313" key="1">
    <source>
        <dbReference type="EMBL" id="SHF95994.1"/>
    </source>
</evidence>
<gene>
    <name evidence="1" type="ORF">SAMN05216225_101072</name>
</gene>
<evidence type="ECO:0000313" key="2">
    <source>
        <dbReference type="Proteomes" id="UP000183988"/>
    </source>
</evidence>
<sequence length="108" mass="12618">MNTTGFIRGYMSKNQEGEKYLDHVVGVIEQQLQEIDENYEAEVTKIEEYKISVRNNNQAIHIKISKPQLLKLQSRSPYSLDKYIWTNLTKNGVEVTNANGNYLDYVFR</sequence>
<proteinExistence type="predicted"/>
<reference evidence="1 2" key="1">
    <citation type="submission" date="2016-11" db="EMBL/GenBank/DDBJ databases">
        <authorList>
            <person name="Jaros S."/>
            <person name="Januszkiewicz K."/>
            <person name="Wedrychowicz H."/>
        </authorList>
    </citation>
    <scope>NUCLEOTIDE SEQUENCE [LARGE SCALE GENOMIC DNA]</scope>
    <source>
        <strain evidence="1 2">IBRC-M 10683</strain>
    </source>
</reference>
<dbReference type="RefSeq" id="WP_072889291.1">
    <property type="nucleotide sequence ID" value="NZ_FQVW01000010.1"/>
</dbReference>
<accession>A0A1M5FX83</accession>